<comment type="caution">
    <text evidence="2">The sequence shown here is derived from an EMBL/GenBank/DDBJ whole genome shotgun (WGS) entry which is preliminary data.</text>
</comment>
<evidence type="ECO:0000259" key="1">
    <source>
        <dbReference type="Pfam" id="PF00668"/>
    </source>
</evidence>
<name>A0ABV4P6U7_9GAMM</name>
<evidence type="ECO:0000313" key="3">
    <source>
        <dbReference type="Proteomes" id="UP001569428"/>
    </source>
</evidence>
<keyword evidence="3" id="KW-1185">Reference proteome</keyword>
<dbReference type="SUPFAM" id="SSF52777">
    <property type="entry name" value="CoA-dependent acyltransferases"/>
    <property type="match status" value="1"/>
</dbReference>
<dbReference type="RefSeq" id="WP_371841941.1">
    <property type="nucleotide sequence ID" value="NZ_JBGMEK010000249.1"/>
</dbReference>
<dbReference type="InterPro" id="IPR023213">
    <property type="entry name" value="CAT-like_dom_sf"/>
</dbReference>
<reference evidence="2 3" key="1">
    <citation type="submission" date="2024-08" db="EMBL/GenBank/DDBJ databases">
        <authorList>
            <person name="Ishaq N."/>
        </authorList>
    </citation>
    <scope>NUCLEOTIDE SEQUENCE [LARGE SCALE GENOMIC DNA]</scope>
    <source>
        <strain evidence="2 3">DSM 18651</strain>
    </source>
</reference>
<feature type="non-terminal residue" evidence="2">
    <location>
        <position position="1"/>
    </location>
</feature>
<sequence length="311" mass="36011">FNEGRENPLGPLSVQYADYAVWQREWLSSGELEKGIRYWKKQLKHLPELHNLKLDKIRPKKQRFIGKVVQRRISLSTFDQIRRLCGEHNVTLFMFMQTVFSILLSRYSGDNDIVIGTATAGRLHRSVESLIGFFVNDLILRTDLSGDPEFISLLNSNKKMVLDAYSYHHIPFENIVDVINPERNTGFNPGYQIKIDVQNNEQQSLSLSELSLEGIDEFQESSKYDIHLNVLENEEGMLLRLSYSTDLFLAETANRLIDNLLVLIDSILSTPNQRISQLKLLSGLERRQLLTDWNNTQADYADKYCIHEVFE</sequence>
<dbReference type="InterPro" id="IPR001242">
    <property type="entry name" value="Condensation_dom"/>
</dbReference>
<dbReference type="Gene3D" id="3.30.559.10">
    <property type="entry name" value="Chloramphenicol acetyltransferase-like domain"/>
    <property type="match status" value="1"/>
</dbReference>
<dbReference type="PANTHER" id="PTHR45527:SF1">
    <property type="entry name" value="FATTY ACID SYNTHASE"/>
    <property type="match status" value="1"/>
</dbReference>
<feature type="domain" description="Condensation" evidence="1">
    <location>
        <begin position="3"/>
        <end position="290"/>
    </location>
</feature>
<proteinExistence type="predicted"/>
<protein>
    <submittedName>
        <fullName evidence="2">Condensation domain-containing protein</fullName>
    </submittedName>
</protein>
<feature type="non-terminal residue" evidence="2">
    <location>
        <position position="311"/>
    </location>
</feature>
<dbReference type="Pfam" id="PF00668">
    <property type="entry name" value="Condensation"/>
    <property type="match status" value="1"/>
</dbReference>
<organism evidence="2 3">
    <name type="scientific">Microbulbifer epialgicus</name>
    <dbReference type="NCBI Taxonomy" id="393907"/>
    <lineage>
        <taxon>Bacteria</taxon>
        <taxon>Pseudomonadati</taxon>
        <taxon>Pseudomonadota</taxon>
        <taxon>Gammaproteobacteria</taxon>
        <taxon>Cellvibrionales</taxon>
        <taxon>Microbulbiferaceae</taxon>
        <taxon>Microbulbifer</taxon>
    </lineage>
</organism>
<gene>
    <name evidence="2" type="ORF">ACCI49_24830</name>
</gene>
<dbReference type="PANTHER" id="PTHR45527">
    <property type="entry name" value="NONRIBOSOMAL PEPTIDE SYNTHETASE"/>
    <property type="match status" value="1"/>
</dbReference>
<evidence type="ECO:0000313" key="2">
    <source>
        <dbReference type="EMBL" id="MFA0814096.1"/>
    </source>
</evidence>
<dbReference type="CDD" id="cd19531">
    <property type="entry name" value="LCL_NRPS-like"/>
    <property type="match status" value="1"/>
</dbReference>
<dbReference type="Gene3D" id="3.30.559.30">
    <property type="entry name" value="Nonribosomal peptide synthetase, condensation domain"/>
    <property type="match status" value="1"/>
</dbReference>
<dbReference type="EMBL" id="JBGMEK010000249">
    <property type="protein sequence ID" value="MFA0814096.1"/>
    <property type="molecule type" value="Genomic_DNA"/>
</dbReference>
<accession>A0ABV4P6U7</accession>
<dbReference type="Proteomes" id="UP001569428">
    <property type="component" value="Unassembled WGS sequence"/>
</dbReference>